<name>A0ACC2F378_DALPE</name>
<accession>A0ACC2F378</accession>
<organism evidence="1 2">
    <name type="scientific">Dallia pectoralis</name>
    <name type="common">Alaska blackfish</name>
    <dbReference type="NCBI Taxonomy" id="75939"/>
    <lineage>
        <taxon>Eukaryota</taxon>
        <taxon>Metazoa</taxon>
        <taxon>Chordata</taxon>
        <taxon>Craniata</taxon>
        <taxon>Vertebrata</taxon>
        <taxon>Euteleostomi</taxon>
        <taxon>Actinopterygii</taxon>
        <taxon>Neopterygii</taxon>
        <taxon>Teleostei</taxon>
        <taxon>Protacanthopterygii</taxon>
        <taxon>Esociformes</taxon>
        <taxon>Umbridae</taxon>
        <taxon>Dallia</taxon>
    </lineage>
</organism>
<reference evidence="1" key="1">
    <citation type="submission" date="2021-05" db="EMBL/GenBank/DDBJ databases">
        <authorList>
            <person name="Pan Q."/>
            <person name="Jouanno E."/>
            <person name="Zahm M."/>
            <person name="Klopp C."/>
            <person name="Cabau C."/>
            <person name="Louis A."/>
            <person name="Berthelot C."/>
            <person name="Parey E."/>
            <person name="Roest Crollius H."/>
            <person name="Montfort J."/>
            <person name="Robinson-Rechavi M."/>
            <person name="Bouchez O."/>
            <person name="Lampietro C."/>
            <person name="Lopez Roques C."/>
            <person name="Donnadieu C."/>
            <person name="Postlethwait J."/>
            <person name="Bobe J."/>
            <person name="Dillon D."/>
            <person name="Chandos A."/>
            <person name="von Hippel F."/>
            <person name="Guiguen Y."/>
        </authorList>
    </citation>
    <scope>NUCLEOTIDE SEQUENCE</scope>
    <source>
        <strain evidence="1">YG-Jan2019</strain>
    </source>
</reference>
<comment type="caution">
    <text evidence="1">The sequence shown here is derived from an EMBL/GenBank/DDBJ whole genome shotgun (WGS) entry which is preliminary data.</text>
</comment>
<gene>
    <name evidence="1" type="ORF">DPEC_G00344930</name>
</gene>
<evidence type="ECO:0000313" key="1">
    <source>
        <dbReference type="EMBL" id="KAJ7985868.1"/>
    </source>
</evidence>
<sequence>MGLTPSGRYGNDLRARIKWVPSRRATLTGGECPRRPYKGPLDARRSLRSTPVSRLVNLPWGPENSSAHLSERPTTHRSEIHLCNRRSTARRPIIPDVFCSGFRAGGH</sequence>
<proteinExistence type="predicted"/>
<protein>
    <submittedName>
        <fullName evidence="1">Uncharacterized protein</fullName>
    </submittedName>
</protein>
<keyword evidence="2" id="KW-1185">Reference proteome</keyword>
<dbReference type="Proteomes" id="UP001157502">
    <property type="component" value="Chromosome 35"/>
</dbReference>
<dbReference type="EMBL" id="CM055762">
    <property type="protein sequence ID" value="KAJ7985868.1"/>
    <property type="molecule type" value="Genomic_DNA"/>
</dbReference>
<evidence type="ECO:0000313" key="2">
    <source>
        <dbReference type="Proteomes" id="UP001157502"/>
    </source>
</evidence>